<reference evidence="1" key="1">
    <citation type="submission" date="2025-02" db="EMBL/GenBank/DDBJ databases">
        <title>Complete genome sequences of 52 Bacillus and Priestia strains isolated from West-African fermentations and 26 reference strains from the DSMZ collection.</title>
        <authorList>
            <person name="Wiedenbein E.S."/>
            <person name="Canoy T.S."/>
            <person name="Hui Y."/>
            <person name="Parkouda C."/>
            <person name="Dawende C."/>
            <person name="Ametefe E."/>
            <person name="Jespersen L."/>
            <person name="Nielsen D.S."/>
        </authorList>
    </citation>
    <scope>NUCLEOTIDE SEQUENCE</scope>
    <source>
        <strain evidence="1">PRO122</strain>
    </source>
</reference>
<dbReference type="EMBL" id="CP121756">
    <property type="protein sequence ID" value="XRL91099.1"/>
    <property type="molecule type" value="Genomic_DNA"/>
</dbReference>
<dbReference type="Proteomes" id="UP001217185">
    <property type="component" value="Chromosome"/>
</dbReference>
<evidence type="ECO:0000313" key="2">
    <source>
        <dbReference type="Proteomes" id="UP001217185"/>
    </source>
</evidence>
<gene>
    <name evidence="1" type="ORF">P5658_26205</name>
</gene>
<evidence type="ECO:0000313" key="1">
    <source>
        <dbReference type="EMBL" id="XRL91099.1"/>
    </source>
</evidence>
<name>A0AC62A356_BACIU</name>
<accession>A0AC62A356</accession>
<organism evidence="1 2">
    <name type="scientific">Bacillus subtilis</name>
    <dbReference type="NCBI Taxonomy" id="1423"/>
    <lineage>
        <taxon>Bacteria</taxon>
        <taxon>Bacillati</taxon>
        <taxon>Bacillota</taxon>
        <taxon>Bacilli</taxon>
        <taxon>Bacillales</taxon>
        <taxon>Bacillaceae</taxon>
        <taxon>Bacillus</taxon>
    </lineage>
</organism>
<proteinExistence type="predicted"/>
<sequence>MKDGVWKKVRLHRWLMGVTDPKTQVDHMLRDTLDNCRWALRIVSATENSQNRRVPSNNTSGHRGVYWNSNRQMWEARIDANRKTIYLGYFSNKSDAARVRKEAEEKYWII</sequence>
<protein>
    <submittedName>
        <fullName evidence="1">Uncharacterized protein</fullName>
    </submittedName>
</protein>